<dbReference type="InterPro" id="IPR002300">
    <property type="entry name" value="aa-tRNA-synth_Ia"/>
</dbReference>
<dbReference type="FunFam" id="3.40.50.620:FF:000056">
    <property type="entry name" value="Leucine--tRNA ligase"/>
    <property type="match status" value="1"/>
</dbReference>
<dbReference type="GO" id="GO:0005524">
    <property type="term" value="F:ATP binding"/>
    <property type="evidence" value="ECO:0007669"/>
    <property type="project" value="UniProtKB-KW"/>
</dbReference>
<dbReference type="Pfam" id="PF00133">
    <property type="entry name" value="tRNA-synt_1"/>
    <property type="match status" value="1"/>
</dbReference>
<dbReference type="GO" id="GO:0002161">
    <property type="term" value="F:aminoacyl-tRNA deacylase activity"/>
    <property type="evidence" value="ECO:0007669"/>
    <property type="project" value="InterPro"/>
</dbReference>
<dbReference type="InterPro" id="IPR001412">
    <property type="entry name" value="aa-tRNA-synth_I_CS"/>
</dbReference>
<gene>
    <name evidence="17" type="ORF">GRX01_14425</name>
</gene>
<dbReference type="InterPro" id="IPR009008">
    <property type="entry name" value="Val/Leu/Ile-tRNA-synth_edit"/>
</dbReference>
<protein>
    <recommendedName>
        <fullName evidence="2 10">Leucine--tRNA ligase</fullName>
        <ecNumber evidence="2 10">6.1.1.4</ecNumber>
    </recommendedName>
</protein>
<dbReference type="InterPro" id="IPR002302">
    <property type="entry name" value="Leu-tRNA-ligase"/>
</dbReference>
<comment type="catalytic activity">
    <reaction evidence="9">
        <text>tRNA(Leu) + L-leucine + ATP = L-leucyl-tRNA(Leu) + AMP + diphosphate</text>
        <dbReference type="Rhea" id="RHEA:11688"/>
        <dbReference type="Rhea" id="RHEA-COMP:9613"/>
        <dbReference type="Rhea" id="RHEA-COMP:9622"/>
        <dbReference type="ChEBI" id="CHEBI:30616"/>
        <dbReference type="ChEBI" id="CHEBI:33019"/>
        <dbReference type="ChEBI" id="CHEBI:57427"/>
        <dbReference type="ChEBI" id="CHEBI:78442"/>
        <dbReference type="ChEBI" id="CHEBI:78494"/>
        <dbReference type="ChEBI" id="CHEBI:456215"/>
        <dbReference type="EC" id="6.1.1.4"/>
    </reaction>
</comment>
<dbReference type="PANTHER" id="PTHR43740:SF2">
    <property type="entry name" value="LEUCINE--TRNA LIGASE, MITOCHONDRIAL"/>
    <property type="match status" value="1"/>
</dbReference>
<keyword evidence="18" id="KW-1185">Reference proteome</keyword>
<proteinExistence type="inferred from homology"/>
<dbReference type="AlphaFoldDB" id="A0A6B0SV87"/>
<evidence type="ECO:0000256" key="8">
    <source>
        <dbReference type="ARBA" id="ARBA00023146"/>
    </source>
</evidence>
<dbReference type="InterPro" id="IPR009080">
    <property type="entry name" value="tRNAsynth_Ia_anticodon-bd"/>
</dbReference>
<dbReference type="PANTHER" id="PTHR43740">
    <property type="entry name" value="LEUCYL-TRNA SYNTHETASE"/>
    <property type="match status" value="1"/>
</dbReference>
<dbReference type="NCBIfam" id="TIGR00396">
    <property type="entry name" value="leuS_bact"/>
    <property type="match status" value="1"/>
</dbReference>
<dbReference type="InterPro" id="IPR014729">
    <property type="entry name" value="Rossmann-like_a/b/a_fold"/>
</dbReference>
<comment type="similarity">
    <text evidence="1 11">Belongs to the class-I aminoacyl-tRNA synthetase family.</text>
</comment>
<evidence type="ECO:0000259" key="16">
    <source>
        <dbReference type="Pfam" id="PF13603"/>
    </source>
</evidence>
<dbReference type="EC" id="6.1.1.4" evidence="2 10"/>
<dbReference type="OrthoDB" id="23906at2157"/>
<dbReference type="Pfam" id="PF08264">
    <property type="entry name" value="Anticodon_1"/>
    <property type="match status" value="1"/>
</dbReference>
<dbReference type="CDD" id="cd00812">
    <property type="entry name" value="LeuRS_core"/>
    <property type="match status" value="1"/>
</dbReference>
<dbReference type="HAMAP" id="MF_00049_B">
    <property type="entry name" value="Leu_tRNA_synth_B"/>
    <property type="match status" value="1"/>
</dbReference>
<dbReference type="InterPro" id="IPR025709">
    <property type="entry name" value="Leu_tRNA-synth_edit"/>
</dbReference>
<feature type="domain" description="Aminoacyl-tRNA synthetase class Ia" evidence="13">
    <location>
        <begin position="428"/>
        <end position="616"/>
    </location>
</feature>
<dbReference type="SUPFAM" id="SSF47323">
    <property type="entry name" value="Anticodon-binding domain of a subclass of class I aminoacyl-tRNA synthetases"/>
    <property type="match status" value="1"/>
</dbReference>
<evidence type="ECO:0000259" key="15">
    <source>
        <dbReference type="Pfam" id="PF09334"/>
    </source>
</evidence>
<evidence type="ECO:0000256" key="5">
    <source>
        <dbReference type="ARBA" id="ARBA00022741"/>
    </source>
</evidence>
<dbReference type="RefSeq" id="WP_159668946.1">
    <property type="nucleotide sequence ID" value="NZ_WUUS01000009.1"/>
</dbReference>
<evidence type="ECO:0000256" key="4">
    <source>
        <dbReference type="ARBA" id="ARBA00022598"/>
    </source>
</evidence>
<accession>A0A6B0SV87</accession>
<dbReference type="SUPFAM" id="SSF50677">
    <property type="entry name" value="ValRS/IleRS/LeuRS editing domain"/>
    <property type="match status" value="1"/>
</dbReference>
<evidence type="ECO:0000256" key="3">
    <source>
        <dbReference type="ARBA" id="ARBA00022490"/>
    </source>
</evidence>
<dbReference type="GO" id="GO:0006429">
    <property type="term" value="P:leucyl-tRNA aminoacylation"/>
    <property type="evidence" value="ECO:0007669"/>
    <property type="project" value="UniProtKB-UniRule"/>
</dbReference>
<evidence type="ECO:0000313" key="17">
    <source>
        <dbReference type="EMBL" id="MXR42527.1"/>
    </source>
</evidence>
<dbReference type="Proteomes" id="UP000437065">
    <property type="component" value="Unassembled WGS sequence"/>
</dbReference>
<dbReference type="FunFam" id="3.40.50.620:FF:000003">
    <property type="entry name" value="Leucine--tRNA ligase"/>
    <property type="match status" value="1"/>
</dbReference>
<evidence type="ECO:0000259" key="13">
    <source>
        <dbReference type="Pfam" id="PF00133"/>
    </source>
</evidence>
<feature type="domain" description="Methionyl/Valyl/Leucyl/Isoleucyl-tRNA synthetase anticodon-binding" evidence="14">
    <location>
        <begin position="663"/>
        <end position="785"/>
    </location>
</feature>
<evidence type="ECO:0000256" key="9">
    <source>
        <dbReference type="ARBA" id="ARBA00047469"/>
    </source>
</evidence>
<dbReference type="PRINTS" id="PR00985">
    <property type="entry name" value="TRNASYNTHLEU"/>
</dbReference>
<organism evidence="17 18">
    <name type="scientific">Halobaculum saliterrae</name>
    <dbReference type="NCBI Taxonomy" id="2073113"/>
    <lineage>
        <taxon>Archaea</taxon>
        <taxon>Methanobacteriati</taxon>
        <taxon>Methanobacteriota</taxon>
        <taxon>Stenosarchaea group</taxon>
        <taxon>Halobacteria</taxon>
        <taxon>Halobacteriales</taxon>
        <taxon>Haloferacaceae</taxon>
        <taxon>Halobaculum</taxon>
    </lineage>
</organism>
<dbReference type="EMBL" id="WUUS01000009">
    <property type="protein sequence ID" value="MXR42527.1"/>
    <property type="molecule type" value="Genomic_DNA"/>
</dbReference>
<dbReference type="GO" id="GO:0004823">
    <property type="term" value="F:leucine-tRNA ligase activity"/>
    <property type="evidence" value="ECO:0007669"/>
    <property type="project" value="UniProtKB-UniRule"/>
</dbReference>
<feature type="domain" description="Leucyl-tRNA synthetase editing" evidence="16">
    <location>
        <begin position="223"/>
        <end position="415"/>
    </location>
</feature>
<evidence type="ECO:0000256" key="10">
    <source>
        <dbReference type="NCBIfam" id="TIGR00396"/>
    </source>
</evidence>
<dbReference type="SUPFAM" id="SSF52374">
    <property type="entry name" value="Nucleotidylyl transferase"/>
    <property type="match status" value="1"/>
</dbReference>
<dbReference type="PROSITE" id="PS00178">
    <property type="entry name" value="AA_TRNA_LIGASE_I"/>
    <property type="match status" value="1"/>
</dbReference>
<feature type="domain" description="Methionyl/Leucyl tRNA synthetase" evidence="15">
    <location>
        <begin position="38"/>
        <end position="179"/>
    </location>
</feature>
<dbReference type="InterPro" id="IPR013155">
    <property type="entry name" value="M/V/L/I-tRNA-synth_anticd-bd"/>
</dbReference>
<keyword evidence="5 11" id="KW-0547">Nucleotide-binding</keyword>
<reference evidence="17 18" key="1">
    <citation type="submission" date="2019-12" db="EMBL/GenBank/DDBJ databases">
        <title>Isolation and characterization of three novel carbon monoxide-oxidizing members of Halobacteria from salione crusts and soils.</title>
        <authorList>
            <person name="Myers M.R."/>
            <person name="King G.M."/>
        </authorList>
    </citation>
    <scope>NUCLEOTIDE SEQUENCE [LARGE SCALE GENOMIC DNA]</scope>
    <source>
        <strain evidence="17 18">WSA2</strain>
    </source>
</reference>
<dbReference type="GO" id="GO:0005737">
    <property type="term" value="C:cytoplasm"/>
    <property type="evidence" value="ECO:0007669"/>
    <property type="project" value="UniProtKB-UniRule"/>
</dbReference>
<keyword evidence="7 11" id="KW-0648">Protein biosynthesis</keyword>
<dbReference type="Gene3D" id="3.30.2320.20">
    <property type="entry name" value="Class I aminoacyl-tRNA synthetases (RS)"/>
    <property type="match status" value="1"/>
</dbReference>
<dbReference type="Gene3D" id="1.10.730.10">
    <property type="entry name" value="Isoleucyl-tRNA Synthetase, Domain 1"/>
    <property type="match status" value="1"/>
</dbReference>
<evidence type="ECO:0000256" key="1">
    <source>
        <dbReference type="ARBA" id="ARBA00005594"/>
    </source>
</evidence>
<dbReference type="Gene3D" id="3.40.50.620">
    <property type="entry name" value="HUPs"/>
    <property type="match status" value="2"/>
</dbReference>
<sequence>MSEEGYDHAAVERRWQEAWAEADAYRTPDDAEDPTYVLGMFPYPSGKLHMGHVRNYTITDAYARYRRMQGDDVLHPMGWDSFGLPAENAAKERDSNPRDWTMDCIDTMRGQMESMGFGYDWEREITTCEPEYYRWNQWLFHQFHDEGLVERRAAEVNWCPSCETVLADEQVEGEDEHCWRCDTLVEQRELDQWTLGITEYADELRSAIDDLEGWPDSVREMQRNWIGKQEGSTVEFEVGEARSASGSGDDEEPRTFGPVEAFTTRLDTIHGATFFALAPDHPISEELVAEDDEIRRFVEEVADPDGDEPNGIRTDLTATNPATGEEVPVFVADFVLSDVGTGALMGVPGHDERDHAFAERMGVDIVPVVAPDPEGDADPEIPDVSEGAYTEDGVVVNSGEYDGLSSAEARESLTADIDSAAFHTQYRLRDWLISRQRYWGTPIPVIHCDNCGPVMVPEEDLPVELPEFVNTTGNPLDAATEWKHTTCPDCGADAVRETDTMDTFVDSSWYFLRYVSPDLDDAPFDVERTNDWMPVDQYVGGLEHAVMHLLYARFATKAIADMDMLEHREPFTNLLGQGMVQLEGEKMSKSKGNTVSPQRIVDDYGADTARLFMMQAARPDTAFDWSEEGVKSTHRFLGRLAETVRSFAGNDADADGDADPAARYVRSEVDAAVAVATENFDDLGFDLATREAQQLVGTLRSYRAYVDEVHAPTFERGLEVAIELLAPVAPHLTEELYAELSDDDGLLVDAEWPTADVDLAEVDRRRQLVENTREDVRNIVDVAGIEDPERVDVVVAPEWMHEALETAIDSDAPNLVGELMQKPEIQRHGSAASDYAKDLQAEREALRPALAPEREREALEAAAWLVEREFGAPVRVLSAEEADDAVANKAEPGRPAIDIAE</sequence>
<evidence type="ECO:0000256" key="7">
    <source>
        <dbReference type="ARBA" id="ARBA00022917"/>
    </source>
</evidence>
<evidence type="ECO:0000256" key="6">
    <source>
        <dbReference type="ARBA" id="ARBA00022840"/>
    </source>
</evidence>
<keyword evidence="8 11" id="KW-0030">Aminoacyl-tRNA synthetase</keyword>
<keyword evidence="3" id="KW-0963">Cytoplasm</keyword>
<dbReference type="FunFam" id="1.10.730.10:FF:000002">
    <property type="entry name" value="Leucine--tRNA ligase"/>
    <property type="match status" value="1"/>
</dbReference>
<evidence type="ECO:0000259" key="14">
    <source>
        <dbReference type="Pfam" id="PF08264"/>
    </source>
</evidence>
<keyword evidence="6 11" id="KW-0067">ATP-binding</keyword>
<evidence type="ECO:0000256" key="12">
    <source>
        <dbReference type="SAM" id="MobiDB-lite"/>
    </source>
</evidence>
<dbReference type="Gene3D" id="3.90.740.10">
    <property type="entry name" value="Valyl/Leucyl/Isoleucyl-tRNA synthetase, editing domain"/>
    <property type="match status" value="1"/>
</dbReference>
<evidence type="ECO:0000256" key="2">
    <source>
        <dbReference type="ARBA" id="ARBA00013164"/>
    </source>
</evidence>
<evidence type="ECO:0000313" key="18">
    <source>
        <dbReference type="Proteomes" id="UP000437065"/>
    </source>
</evidence>
<dbReference type="Gene3D" id="1.10.10.720">
    <property type="entry name" value="leucyl-tRNA synthetase"/>
    <property type="match status" value="1"/>
</dbReference>
<keyword evidence="4 11" id="KW-0436">Ligase</keyword>
<dbReference type="InterPro" id="IPR015413">
    <property type="entry name" value="Methionyl/Leucyl_tRNA_Synth"/>
</dbReference>
<feature type="region of interest" description="Disordered" evidence="12">
    <location>
        <begin position="882"/>
        <end position="901"/>
    </location>
</feature>
<dbReference type="Pfam" id="PF13603">
    <property type="entry name" value="tRNA-synt_1_2"/>
    <property type="match status" value="1"/>
</dbReference>
<evidence type="ECO:0000256" key="11">
    <source>
        <dbReference type="RuleBase" id="RU363035"/>
    </source>
</evidence>
<name>A0A6B0SV87_9EURY</name>
<dbReference type="Pfam" id="PF09334">
    <property type="entry name" value="tRNA-synt_1g"/>
    <property type="match status" value="1"/>
</dbReference>
<comment type="caution">
    <text evidence="17">The sequence shown here is derived from an EMBL/GenBank/DDBJ whole genome shotgun (WGS) entry which is preliminary data.</text>
</comment>